<evidence type="ECO:0000256" key="2">
    <source>
        <dbReference type="ARBA" id="ARBA00022989"/>
    </source>
</evidence>
<name>A0A2M9BRQ1_9BACT</name>
<feature type="transmembrane region" description="Helical" evidence="4">
    <location>
        <begin position="188"/>
        <end position="209"/>
    </location>
</feature>
<feature type="transmembrane region" description="Helical" evidence="4">
    <location>
        <begin position="52"/>
        <end position="73"/>
    </location>
</feature>
<proteinExistence type="predicted"/>
<organism evidence="6 7">
    <name type="scientific">Hymenobacter chitinivorans DSM 11115</name>
    <dbReference type="NCBI Taxonomy" id="1121954"/>
    <lineage>
        <taxon>Bacteria</taxon>
        <taxon>Pseudomonadati</taxon>
        <taxon>Bacteroidota</taxon>
        <taxon>Cytophagia</taxon>
        <taxon>Cytophagales</taxon>
        <taxon>Hymenobacteraceae</taxon>
        <taxon>Hymenobacter</taxon>
    </lineage>
</organism>
<reference evidence="6 7" key="1">
    <citation type="submission" date="2017-11" db="EMBL/GenBank/DDBJ databases">
        <title>Genomic Encyclopedia of Archaeal and Bacterial Type Strains, Phase II (KMG-II): From Individual Species to Whole Genera.</title>
        <authorList>
            <person name="Goeker M."/>
        </authorList>
    </citation>
    <scope>NUCLEOTIDE SEQUENCE [LARGE SCALE GENOMIC DNA]</scope>
    <source>
        <strain evidence="6 7">DSM 11115</strain>
    </source>
</reference>
<feature type="transmembrane region" description="Helical" evidence="4">
    <location>
        <begin position="380"/>
        <end position="403"/>
    </location>
</feature>
<keyword evidence="7" id="KW-1185">Reference proteome</keyword>
<accession>A0A2M9BRQ1</accession>
<evidence type="ECO:0000256" key="1">
    <source>
        <dbReference type="ARBA" id="ARBA00022692"/>
    </source>
</evidence>
<sequence length="404" mass="42714">MRSMLGMQFLAPLNISRTESITLVNSFLSLSNLLLVPGAWLADRLWGLRRTLLMGAALVLLAYLLLAVFAVFPQVLHLLGLSPEVAVSILLVLMGVGSSLLMPGLFVALGKLSTHAARTMGHFLLVRFVGALTGMVFPMLGGTLFNSYGLGSIAVLLCAAAGALLVVLRYWRQETQPTQTPVVGAGQVSFALQGAFLALFLLLGAALLYLQQTTMLLPVLGLVVFVVALGYLNWRNSRSAAPLAKPSYYLPGLIAGAFLLSTLSEVALGAGYGADTPAQVAVVSVASIVAVVGLFFWVRRRDSAVAERQFLLGSLYVVGLGICMVAGPVLRQVGPLFTGNPTTVLGFPPALLLQVGVGSLLFLLPVSVSQHAPVAYKTRFMALALLISSAAYNLADLIVGKWLH</sequence>
<feature type="transmembrane region" description="Helical" evidence="4">
    <location>
        <begin position="121"/>
        <end position="141"/>
    </location>
</feature>
<dbReference type="InterPro" id="IPR011701">
    <property type="entry name" value="MFS"/>
</dbReference>
<dbReference type="EMBL" id="PGFA01000001">
    <property type="protein sequence ID" value="PJJ60636.1"/>
    <property type="molecule type" value="Genomic_DNA"/>
</dbReference>
<evidence type="ECO:0000256" key="3">
    <source>
        <dbReference type="ARBA" id="ARBA00023136"/>
    </source>
</evidence>
<feature type="domain" description="Major facilitator superfamily (MFS) profile" evidence="5">
    <location>
        <begin position="1"/>
        <end position="176"/>
    </location>
</feature>
<keyword evidence="3 4" id="KW-0472">Membrane</keyword>
<keyword evidence="1 4" id="KW-0812">Transmembrane</keyword>
<evidence type="ECO:0000259" key="5">
    <source>
        <dbReference type="PROSITE" id="PS50850"/>
    </source>
</evidence>
<dbReference type="InterPro" id="IPR036259">
    <property type="entry name" value="MFS_trans_sf"/>
</dbReference>
<dbReference type="InterPro" id="IPR020846">
    <property type="entry name" value="MFS_dom"/>
</dbReference>
<dbReference type="AlphaFoldDB" id="A0A2M9BRQ1"/>
<comment type="caution">
    <text evidence="6">The sequence shown here is derived from an EMBL/GenBank/DDBJ whole genome shotgun (WGS) entry which is preliminary data.</text>
</comment>
<dbReference type="GO" id="GO:0022857">
    <property type="term" value="F:transmembrane transporter activity"/>
    <property type="evidence" value="ECO:0007669"/>
    <property type="project" value="InterPro"/>
</dbReference>
<feature type="transmembrane region" description="Helical" evidence="4">
    <location>
        <begin position="246"/>
        <end position="272"/>
    </location>
</feature>
<evidence type="ECO:0000313" key="7">
    <source>
        <dbReference type="Proteomes" id="UP000228535"/>
    </source>
</evidence>
<evidence type="ECO:0000256" key="4">
    <source>
        <dbReference type="SAM" id="Phobius"/>
    </source>
</evidence>
<feature type="transmembrane region" description="Helical" evidence="4">
    <location>
        <begin position="310"/>
        <end position="330"/>
    </location>
</feature>
<dbReference type="Gene3D" id="1.20.1250.20">
    <property type="entry name" value="MFS general substrate transporter like domains"/>
    <property type="match status" value="1"/>
</dbReference>
<feature type="transmembrane region" description="Helical" evidence="4">
    <location>
        <begin position="350"/>
        <end position="368"/>
    </location>
</feature>
<dbReference type="Pfam" id="PF07690">
    <property type="entry name" value="MFS_1"/>
    <property type="match status" value="1"/>
</dbReference>
<feature type="transmembrane region" description="Helical" evidence="4">
    <location>
        <begin position="215"/>
        <end position="234"/>
    </location>
</feature>
<dbReference type="PROSITE" id="PS50850">
    <property type="entry name" value="MFS"/>
    <property type="match status" value="1"/>
</dbReference>
<dbReference type="SUPFAM" id="SSF103473">
    <property type="entry name" value="MFS general substrate transporter"/>
    <property type="match status" value="1"/>
</dbReference>
<dbReference type="Proteomes" id="UP000228535">
    <property type="component" value="Unassembled WGS sequence"/>
</dbReference>
<feature type="transmembrane region" description="Helical" evidence="4">
    <location>
        <begin position="147"/>
        <end position="168"/>
    </location>
</feature>
<feature type="transmembrane region" description="Helical" evidence="4">
    <location>
        <begin position="278"/>
        <end position="298"/>
    </location>
</feature>
<feature type="transmembrane region" description="Helical" evidence="4">
    <location>
        <begin position="20"/>
        <end position="40"/>
    </location>
</feature>
<keyword evidence="2 4" id="KW-1133">Transmembrane helix</keyword>
<gene>
    <name evidence="6" type="ORF">CLV45_2065</name>
</gene>
<evidence type="ECO:0000313" key="6">
    <source>
        <dbReference type="EMBL" id="PJJ60636.1"/>
    </source>
</evidence>
<feature type="transmembrane region" description="Helical" evidence="4">
    <location>
        <begin position="85"/>
        <end position="109"/>
    </location>
</feature>
<protein>
    <submittedName>
        <fullName evidence="6">Dipeptide/tripeptide permease</fullName>
    </submittedName>
</protein>